<comment type="caution">
    <text evidence="6">The sequence shown here is derived from an EMBL/GenBank/DDBJ whole genome shotgun (WGS) entry which is preliminary data.</text>
</comment>
<dbReference type="Pfam" id="PF07690">
    <property type="entry name" value="MFS_1"/>
    <property type="match status" value="1"/>
</dbReference>
<dbReference type="PANTHER" id="PTHR23526">
    <property type="entry name" value="INTEGRAL MEMBRANE TRANSPORT PROTEIN-RELATED"/>
    <property type="match status" value="1"/>
</dbReference>
<reference evidence="6 7" key="1">
    <citation type="journal article" date="2013" name="Genome Announc.">
        <title>Draft genome sequences for three mercury-methylating, sulfate-reducing bacteria.</title>
        <authorList>
            <person name="Brown S.D."/>
            <person name="Hurt R.A.Jr."/>
            <person name="Gilmour C.C."/>
            <person name="Elias D.A."/>
        </authorList>
    </citation>
    <scope>NUCLEOTIDE SEQUENCE [LARGE SCALE GENOMIC DNA]</scope>
    <source>
        <strain evidence="6 7">DSM 2059</strain>
    </source>
</reference>
<dbReference type="InterPro" id="IPR036259">
    <property type="entry name" value="MFS_trans_sf"/>
</dbReference>
<evidence type="ECO:0000256" key="4">
    <source>
        <dbReference type="SAM" id="Phobius"/>
    </source>
</evidence>
<feature type="transmembrane region" description="Helical" evidence="4">
    <location>
        <begin position="81"/>
        <end position="99"/>
    </location>
</feature>
<feature type="transmembrane region" description="Helical" evidence="4">
    <location>
        <begin position="50"/>
        <end position="69"/>
    </location>
</feature>
<feature type="transmembrane region" description="Helical" evidence="4">
    <location>
        <begin position="264"/>
        <end position="288"/>
    </location>
</feature>
<evidence type="ECO:0000256" key="3">
    <source>
        <dbReference type="ARBA" id="ARBA00023136"/>
    </source>
</evidence>
<evidence type="ECO:0000313" key="6">
    <source>
        <dbReference type="EMBL" id="EPR36070.1"/>
    </source>
</evidence>
<feature type="transmembrane region" description="Helical" evidence="4">
    <location>
        <begin position="111"/>
        <end position="135"/>
    </location>
</feature>
<evidence type="ECO:0000256" key="2">
    <source>
        <dbReference type="ARBA" id="ARBA00022989"/>
    </source>
</evidence>
<keyword evidence="1 4" id="KW-0812">Transmembrane</keyword>
<gene>
    <name evidence="6" type="ORF">dsmv_0775</name>
</gene>
<keyword evidence="3 4" id="KW-0472">Membrane</keyword>
<feature type="transmembrane region" description="Helical" evidence="4">
    <location>
        <begin position="300"/>
        <end position="323"/>
    </location>
</feature>
<feature type="domain" description="Major facilitator superfamily (MFS) profile" evidence="5">
    <location>
        <begin position="12"/>
        <end position="422"/>
    </location>
</feature>
<dbReference type="PANTHER" id="PTHR23526:SF4">
    <property type="entry name" value="INTEGRAL MEMBRANE TRANSPORT PROTEIN"/>
    <property type="match status" value="1"/>
</dbReference>
<feature type="transmembrane region" description="Helical" evidence="4">
    <location>
        <begin position="147"/>
        <end position="166"/>
    </location>
</feature>
<dbReference type="Gene3D" id="1.20.1250.20">
    <property type="entry name" value="MFS general substrate transporter like domains"/>
    <property type="match status" value="2"/>
</dbReference>
<feature type="transmembrane region" description="Helical" evidence="4">
    <location>
        <begin position="361"/>
        <end position="382"/>
    </location>
</feature>
<dbReference type="SUPFAM" id="SSF103473">
    <property type="entry name" value="MFS general substrate transporter"/>
    <property type="match status" value="1"/>
</dbReference>
<feature type="transmembrane region" description="Helical" evidence="4">
    <location>
        <begin position="186"/>
        <end position="205"/>
    </location>
</feature>
<sequence length="425" mass="45113">MTPEARHVPSRIFWGIASFQVMAMFRRGLFYSFLSIYLRFYLGLSVTETTLFATLPMLFNVICQTYVWGGVSDRRQLRRTLIVWGELLAGIGTILVWYLHTLAGVGQAAGYVIILGLAVVEIFWSMSNVGWSALISDIYGIEDRGAVQGRLTSVGGLGRILGIWIGGLLYDGMGLRYEGWGFQEGVLFFIASGAMVVSVLPMLLVPEGGIGKGGGAPEAPPPEAEAGTRAAFILFLWAMVFINFGRNSIAVIMSQYLALDSGLALAGGMISHVVNMQSVAVIGAGLMVGRLAGKYGHRRVLIWGTWGAAASLVILAGVEGLAWMFAANFIRGVSEALITASAYALASVLIPPERRGRGFGLFNATFFLSWGLAGTFISGPVIDGCMALGVPEVSAYQAAFMAAAVVTAVGMGLLLKVGPAATGSR</sequence>
<keyword evidence="7" id="KW-1185">Reference proteome</keyword>
<dbReference type="PATRIC" id="fig|1121405.3.peg.3513"/>
<feature type="transmembrane region" description="Helical" evidence="4">
    <location>
        <begin position="12"/>
        <end position="38"/>
    </location>
</feature>
<dbReference type="Proteomes" id="UP000014977">
    <property type="component" value="Unassembled WGS sequence"/>
</dbReference>
<organism evidence="6 7">
    <name type="scientific">Desulfococcus multivorans DSM 2059</name>
    <dbReference type="NCBI Taxonomy" id="1121405"/>
    <lineage>
        <taxon>Bacteria</taxon>
        <taxon>Pseudomonadati</taxon>
        <taxon>Thermodesulfobacteriota</taxon>
        <taxon>Desulfobacteria</taxon>
        <taxon>Desulfobacterales</taxon>
        <taxon>Desulfococcaceae</taxon>
        <taxon>Desulfococcus</taxon>
    </lineage>
</organism>
<protein>
    <submittedName>
        <fullName evidence="6">Major facilitator superfamily MFS_1</fullName>
    </submittedName>
</protein>
<dbReference type="EMBL" id="ATHJ01000105">
    <property type="protein sequence ID" value="EPR36070.1"/>
    <property type="molecule type" value="Genomic_DNA"/>
</dbReference>
<feature type="transmembrane region" description="Helical" evidence="4">
    <location>
        <begin position="226"/>
        <end position="244"/>
    </location>
</feature>
<name>S7THG6_DESML</name>
<dbReference type="STRING" id="897.B2D07_16550"/>
<dbReference type="InterPro" id="IPR011701">
    <property type="entry name" value="MFS"/>
</dbReference>
<evidence type="ECO:0000259" key="5">
    <source>
        <dbReference type="PROSITE" id="PS50850"/>
    </source>
</evidence>
<dbReference type="AlphaFoldDB" id="S7THG6"/>
<proteinExistence type="predicted"/>
<keyword evidence="2 4" id="KW-1133">Transmembrane helix</keyword>
<evidence type="ECO:0000256" key="1">
    <source>
        <dbReference type="ARBA" id="ARBA00022692"/>
    </source>
</evidence>
<dbReference type="GO" id="GO:0022857">
    <property type="term" value="F:transmembrane transporter activity"/>
    <property type="evidence" value="ECO:0007669"/>
    <property type="project" value="InterPro"/>
</dbReference>
<dbReference type="InterPro" id="IPR052528">
    <property type="entry name" value="Sugar_transport-like"/>
</dbReference>
<evidence type="ECO:0000313" key="7">
    <source>
        <dbReference type="Proteomes" id="UP000014977"/>
    </source>
</evidence>
<feature type="transmembrane region" description="Helical" evidence="4">
    <location>
        <begin position="394"/>
        <end position="415"/>
    </location>
</feature>
<dbReference type="eggNOG" id="COG2814">
    <property type="taxonomic scope" value="Bacteria"/>
</dbReference>
<dbReference type="PROSITE" id="PS50850">
    <property type="entry name" value="MFS"/>
    <property type="match status" value="1"/>
</dbReference>
<feature type="transmembrane region" description="Helical" evidence="4">
    <location>
        <begin position="329"/>
        <end position="349"/>
    </location>
</feature>
<dbReference type="InterPro" id="IPR020846">
    <property type="entry name" value="MFS_dom"/>
</dbReference>
<accession>S7THG6</accession>